<sequence length="274" mass="30292">MEGKRSKQKVARSETQESRQMTDATNSSLQPVRKSKRANAGNWSTFMNKNKKQNTNPQPAADTKEVDSQPQVHDQLNHESRCSSSSSLGQLCLSSAEVTVITSEPSMPAEKPKPIYVPAEKAKTIYVPAEDEKLASIPSDKEKLSAPPVAALIEKEKAYIFKDPNFVHSVRGCMTGGKKTRAWKSLKQIISAEKAAQWHPDAPIYGAIDSPPSMKPAKKYSDVSGLPGKYRDPQTKLMFYSSLEFNHIRCLPGDIVGGYLSLRKADNPAGWYRP</sequence>
<accession>A0ABM1F8S4</accession>
<dbReference type="InterPro" id="IPR013272">
    <property type="entry name" value="Vps72/YL1_C"/>
</dbReference>
<gene>
    <name evidence="8" type="primary">LOC106820791</name>
</gene>
<name>A0ABM1F8S4_PRICU</name>
<dbReference type="PANTHER" id="PTHR31200">
    <property type="entry name" value="INO80 COMPLEX SUBUNIT C"/>
    <property type="match status" value="1"/>
</dbReference>
<dbReference type="GeneID" id="106820791"/>
<keyword evidence="3" id="KW-0804">Transcription</keyword>
<evidence type="ECO:0000256" key="1">
    <source>
        <dbReference type="ARBA" id="ARBA00004123"/>
    </source>
</evidence>
<organism evidence="7 8">
    <name type="scientific">Priapulus caudatus</name>
    <name type="common">Priapulid worm</name>
    <dbReference type="NCBI Taxonomy" id="37621"/>
    <lineage>
        <taxon>Eukaryota</taxon>
        <taxon>Metazoa</taxon>
        <taxon>Ecdysozoa</taxon>
        <taxon>Scalidophora</taxon>
        <taxon>Priapulida</taxon>
        <taxon>Priapulimorpha</taxon>
        <taxon>Priapulimorphida</taxon>
        <taxon>Priapulidae</taxon>
        <taxon>Priapulus</taxon>
    </lineage>
</organism>
<feature type="domain" description="Vps72/YL1 C-terminal" evidence="6">
    <location>
        <begin position="219"/>
        <end position="248"/>
    </location>
</feature>
<evidence type="ECO:0000259" key="6">
    <source>
        <dbReference type="SMART" id="SM00993"/>
    </source>
</evidence>
<evidence type="ECO:0000256" key="3">
    <source>
        <dbReference type="ARBA" id="ARBA00023163"/>
    </source>
</evidence>
<dbReference type="SMART" id="SM00993">
    <property type="entry name" value="YL1_C"/>
    <property type="match status" value="1"/>
</dbReference>
<feature type="compositionally biased region" description="Basic and acidic residues" evidence="5">
    <location>
        <begin position="1"/>
        <end position="17"/>
    </location>
</feature>
<dbReference type="PANTHER" id="PTHR31200:SF1">
    <property type="entry name" value="INO80 COMPLEX SUBUNIT C"/>
    <property type="match status" value="1"/>
</dbReference>
<evidence type="ECO:0000313" key="8">
    <source>
        <dbReference type="RefSeq" id="XP_014680845.1"/>
    </source>
</evidence>
<comment type="subcellular location">
    <subcellularLocation>
        <location evidence="1">Nucleus</location>
    </subcellularLocation>
</comment>
<evidence type="ECO:0000256" key="5">
    <source>
        <dbReference type="SAM" id="MobiDB-lite"/>
    </source>
</evidence>
<proteinExistence type="predicted"/>
<keyword evidence="7" id="KW-1185">Reference proteome</keyword>
<feature type="region of interest" description="Disordered" evidence="5">
    <location>
        <begin position="1"/>
        <end position="84"/>
    </location>
</feature>
<dbReference type="Pfam" id="PF08265">
    <property type="entry name" value="YL1_C"/>
    <property type="match status" value="1"/>
</dbReference>
<feature type="compositionally biased region" description="Polar residues" evidence="5">
    <location>
        <begin position="18"/>
        <end position="30"/>
    </location>
</feature>
<keyword evidence="2" id="KW-0805">Transcription regulation</keyword>
<evidence type="ECO:0000256" key="4">
    <source>
        <dbReference type="ARBA" id="ARBA00023242"/>
    </source>
</evidence>
<protein>
    <submittedName>
        <fullName evidence="8">Uncharacterized protein LOC106820791 isoform X1</fullName>
    </submittedName>
</protein>
<evidence type="ECO:0000256" key="2">
    <source>
        <dbReference type="ARBA" id="ARBA00023015"/>
    </source>
</evidence>
<keyword evidence="4" id="KW-0539">Nucleus</keyword>
<dbReference type="Proteomes" id="UP000695022">
    <property type="component" value="Unplaced"/>
</dbReference>
<evidence type="ECO:0000313" key="7">
    <source>
        <dbReference type="Proteomes" id="UP000695022"/>
    </source>
</evidence>
<reference evidence="8" key="1">
    <citation type="submission" date="2025-08" db="UniProtKB">
        <authorList>
            <consortium name="RefSeq"/>
        </authorList>
    </citation>
    <scope>IDENTIFICATION</scope>
</reference>
<dbReference type="InterPro" id="IPR029525">
    <property type="entry name" value="INO80C/Ies6"/>
</dbReference>
<dbReference type="RefSeq" id="XP_014680845.1">
    <property type="nucleotide sequence ID" value="XM_014825359.1"/>
</dbReference>